<gene>
    <name evidence="7" type="ORF">Bpfe_002789</name>
</gene>
<feature type="transmembrane region" description="Helical" evidence="5">
    <location>
        <begin position="45"/>
        <end position="65"/>
    </location>
</feature>
<feature type="transmembrane region" description="Helical" evidence="5">
    <location>
        <begin position="172"/>
        <end position="189"/>
    </location>
</feature>
<organism evidence="7 8">
    <name type="scientific">Biomphalaria pfeifferi</name>
    <name type="common">Bloodfluke planorb</name>
    <name type="synonym">Freshwater snail</name>
    <dbReference type="NCBI Taxonomy" id="112525"/>
    <lineage>
        <taxon>Eukaryota</taxon>
        <taxon>Metazoa</taxon>
        <taxon>Spiralia</taxon>
        <taxon>Lophotrochozoa</taxon>
        <taxon>Mollusca</taxon>
        <taxon>Gastropoda</taxon>
        <taxon>Heterobranchia</taxon>
        <taxon>Euthyneura</taxon>
        <taxon>Panpulmonata</taxon>
        <taxon>Hygrophila</taxon>
        <taxon>Lymnaeoidea</taxon>
        <taxon>Planorbidae</taxon>
        <taxon>Biomphalaria</taxon>
    </lineage>
</organism>
<dbReference type="Gene3D" id="1.20.1070.10">
    <property type="entry name" value="Rhodopsin 7-helix transmembrane proteins"/>
    <property type="match status" value="1"/>
</dbReference>
<dbReference type="AlphaFoldDB" id="A0AAD8C8G2"/>
<comment type="caution">
    <text evidence="7">The sequence shown here is derived from an EMBL/GenBank/DDBJ whole genome shotgun (WGS) entry which is preliminary data.</text>
</comment>
<feature type="domain" description="G-protein coupled receptors family 1 profile" evidence="6">
    <location>
        <begin position="57"/>
        <end position="329"/>
    </location>
</feature>
<proteinExistence type="predicted"/>
<evidence type="ECO:0000256" key="1">
    <source>
        <dbReference type="ARBA" id="ARBA00004370"/>
    </source>
</evidence>
<sequence>RAMENSSQPIAQELTNTTSSEGYYVCWLKADSYEEYMTLLIMKCYINPLVSFVGFVSNMISLAILRRSGLHKPSHVLLFSLVVADTMCLTSTLNYGMIIFYFGPDKFFPRLCGFQYDLVVNVYLTISSICMEFFAYWGQCVNSWIPVLITLERLLAIFKPIAFKSIVTKKRTLSLILFSFLFWLPWHVYSYQLVHAVERTYQEKIYLVVGYENYNDMMLMNLIEGKILEHLKSSIPVILIIVGCFCLYIKIGISIRNRSKLTTSYNSRLSSTRTTRTLMLTCFIFVVTQLMYIALMSIEMSVFEIHYIVRDEFVYLCNNINASSNLFVYITSNKKLYDIFLKFFRRPSKPRIHNNLA</sequence>
<evidence type="ECO:0000313" key="7">
    <source>
        <dbReference type="EMBL" id="KAK0067948.1"/>
    </source>
</evidence>
<keyword evidence="4 5" id="KW-0472">Membrane</keyword>
<dbReference type="Proteomes" id="UP001233172">
    <property type="component" value="Unassembled WGS sequence"/>
</dbReference>
<reference evidence="7" key="2">
    <citation type="submission" date="2023-04" db="EMBL/GenBank/DDBJ databases">
        <authorList>
            <person name="Bu L."/>
            <person name="Lu L."/>
            <person name="Laidemitt M.R."/>
            <person name="Zhang S.M."/>
            <person name="Mutuku M."/>
            <person name="Mkoji G."/>
            <person name="Steinauer M."/>
            <person name="Loker E.S."/>
        </authorList>
    </citation>
    <scope>NUCLEOTIDE SEQUENCE</scope>
    <source>
        <strain evidence="7">KasaAsao</strain>
        <tissue evidence="7">Whole Snail</tissue>
    </source>
</reference>
<evidence type="ECO:0000256" key="4">
    <source>
        <dbReference type="ARBA" id="ARBA00023136"/>
    </source>
</evidence>
<dbReference type="SUPFAM" id="SSF81321">
    <property type="entry name" value="Family A G protein-coupled receptor-like"/>
    <property type="match status" value="1"/>
</dbReference>
<keyword evidence="7" id="KW-0675">Receptor</keyword>
<dbReference type="InterPro" id="IPR052954">
    <property type="entry name" value="GPCR-Ligand_Int"/>
</dbReference>
<feature type="non-terminal residue" evidence="7">
    <location>
        <position position="1"/>
    </location>
</feature>
<evidence type="ECO:0000313" key="8">
    <source>
        <dbReference type="Proteomes" id="UP001233172"/>
    </source>
</evidence>
<evidence type="ECO:0000256" key="5">
    <source>
        <dbReference type="SAM" id="Phobius"/>
    </source>
</evidence>
<dbReference type="EMBL" id="JASAOG010000006">
    <property type="protein sequence ID" value="KAK0067948.1"/>
    <property type="molecule type" value="Genomic_DNA"/>
</dbReference>
<feature type="transmembrane region" description="Helical" evidence="5">
    <location>
        <begin position="77"/>
        <end position="102"/>
    </location>
</feature>
<evidence type="ECO:0000259" key="6">
    <source>
        <dbReference type="PROSITE" id="PS50262"/>
    </source>
</evidence>
<comment type="subcellular location">
    <subcellularLocation>
        <location evidence="1">Membrane</location>
    </subcellularLocation>
</comment>
<dbReference type="Pfam" id="PF00001">
    <property type="entry name" value="7tm_1"/>
    <property type="match status" value="1"/>
</dbReference>
<dbReference type="InterPro" id="IPR017452">
    <property type="entry name" value="GPCR_Rhodpsn_7TM"/>
</dbReference>
<dbReference type="PANTHER" id="PTHR46641">
    <property type="entry name" value="FMRFAMIDE RECEPTOR-RELATED"/>
    <property type="match status" value="1"/>
</dbReference>
<dbReference type="SMART" id="SM01381">
    <property type="entry name" value="7TM_GPCR_Srsx"/>
    <property type="match status" value="1"/>
</dbReference>
<feature type="transmembrane region" description="Helical" evidence="5">
    <location>
        <begin position="235"/>
        <end position="256"/>
    </location>
</feature>
<keyword evidence="2 5" id="KW-0812">Transmembrane</keyword>
<dbReference type="GO" id="GO:0004930">
    <property type="term" value="F:G protein-coupled receptor activity"/>
    <property type="evidence" value="ECO:0007669"/>
    <property type="project" value="InterPro"/>
</dbReference>
<keyword evidence="3 5" id="KW-1133">Transmembrane helix</keyword>
<evidence type="ECO:0000256" key="2">
    <source>
        <dbReference type="ARBA" id="ARBA00022692"/>
    </source>
</evidence>
<evidence type="ECO:0000256" key="3">
    <source>
        <dbReference type="ARBA" id="ARBA00022989"/>
    </source>
</evidence>
<keyword evidence="8" id="KW-1185">Reference proteome</keyword>
<feature type="transmembrane region" description="Helical" evidence="5">
    <location>
        <begin position="277"/>
        <end position="298"/>
    </location>
</feature>
<dbReference type="InterPro" id="IPR000276">
    <property type="entry name" value="GPCR_Rhodpsn"/>
</dbReference>
<dbReference type="PROSITE" id="PS50262">
    <property type="entry name" value="G_PROTEIN_RECEP_F1_2"/>
    <property type="match status" value="1"/>
</dbReference>
<dbReference type="GO" id="GO:0016020">
    <property type="term" value="C:membrane"/>
    <property type="evidence" value="ECO:0007669"/>
    <property type="project" value="UniProtKB-SubCell"/>
</dbReference>
<name>A0AAD8C8G2_BIOPF</name>
<protein>
    <submittedName>
        <fullName evidence="7">G-protein coupled receptor</fullName>
    </submittedName>
</protein>
<reference evidence="7" key="1">
    <citation type="journal article" date="2023" name="PLoS Negl. Trop. Dis.">
        <title>A genome sequence for Biomphalaria pfeifferi, the major vector snail for the human-infecting parasite Schistosoma mansoni.</title>
        <authorList>
            <person name="Bu L."/>
            <person name="Lu L."/>
            <person name="Laidemitt M.R."/>
            <person name="Zhang S.M."/>
            <person name="Mutuku M."/>
            <person name="Mkoji G."/>
            <person name="Steinauer M."/>
            <person name="Loker E.S."/>
        </authorList>
    </citation>
    <scope>NUCLEOTIDE SEQUENCE</scope>
    <source>
        <strain evidence="7">KasaAsao</strain>
    </source>
</reference>
<accession>A0AAD8C8G2</accession>